<dbReference type="InterPro" id="IPR000719">
    <property type="entry name" value="Prot_kinase_dom"/>
</dbReference>
<keyword evidence="13" id="KW-0325">Glycoprotein</keyword>
<dbReference type="AlphaFoldDB" id="A0AAV8HFB3"/>
<dbReference type="Gene3D" id="1.10.510.10">
    <property type="entry name" value="Transferase(Phosphotransferase) domain 1"/>
    <property type="match status" value="1"/>
</dbReference>
<evidence type="ECO:0000256" key="16">
    <source>
        <dbReference type="SAM" id="Phobius"/>
    </source>
</evidence>
<reference evidence="19" key="1">
    <citation type="submission" date="2022-08" db="EMBL/GenBank/DDBJ databases">
        <authorList>
            <person name="Marques A."/>
        </authorList>
    </citation>
    <scope>NUCLEOTIDE SEQUENCE</scope>
    <source>
        <strain evidence="19">RhyPub2mFocal</strain>
        <tissue evidence="19">Leaves</tissue>
    </source>
</reference>
<dbReference type="CDD" id="cd23509">
    <property type="entry name" value="Gnk2-like"/>
    <property type="match status" value="2"/>
</dbReference>
<proteinExistence type="predicted"/>
<dbReference type="PROSITE" id="PS00108">
    <property type="entry name" value="PROTEIN_KINASE_ST"/>
    <property type="match status" value="1"/>
</dbReference>
<sequence length="761" mass="83810">MSSMNCTGPRLHYSVGQYHAHLSQNLLLCLYLPNCLCCRGIDTQVPNSIKTHFSTYIFAFTSQNSPNLNTPSNPTMKFPQLTILLFSIFILFLSLSSPTAEAADALYQTCGSTGNFTANSTYAANLETLFTNLTNGATNSTRNFGFAKSSVGSVPNLVSGLVLCRGDVNFTACSSCLSQATLDIQNLCPFYKEATIYYDFCLLRFSNQNFLSSTDNSDQIIMYNTQNVSVSFTQFDNLLDYVMNSTADYAAFNDSKKFGTSQLNSTGSFPVIRGLVQCTPDMSDANCKSCLQDQISQMPKWFSGRQGGRILGVRCNIRYEIYSFYSGAALLTVSLPTVNAPAPAPSITPRVTNPPSEGKNKTSTGTILAITIPLVLAFAVILGLCVCFMKKRKSVLTKPLMEVSNPEEIRSVESLLLDLSVLRVATINFAEENKLGEGGFGAVYKGVLPDGREIAVKRLSERSGQGIGELKNELLLLAKLQHKNLVRLLGVCLEAQEKLLVYEYVANKSLDQILFDTDKRHLLDWGKRYRIISGIARGLLYLHEDSQVRIIHRDLKASNVLLDAEMNPKISDFGLARLFGGDQTQDITNRVVGTYGYMAPEYAMRGYFSIKSDVFSYGVLVLEIISGKKNSSTFESEATEDLLSFVWDHWTTGTITEVADPSLEQIYPRNEMLRCIQIALLCVQDNPANRPTMSNVAVMLSGETVSLETPSRPAFCIEKSGIRAGYFSSGYTNIGGTTERSSTRSVPMSPNEVSITDIEPR</sequence>
<dbReference type="PROSITE" id="PS00107">
    <property type="entry name" value="PROTEIN_KINASE_ATP"/>
    <property type="match status" value="1"/>
</dbReference>
<keyword evidence="20" id="KW-1185">Reference proteome</keyword>
<keyword evidence="10 14" id="KW-0067">ATP-binding</keyword>
<evidence type="ECO:0000256" key="15">
    <source>
        <dbReference type="SAM" id="MobiDB-lite"/>
    </source>
</evidence>
<dbReference type="InterPro" id="IPR017441">
    <property type="entry name" value="Protein_kinase_ATP_BS"/>
</dbReference>
<keyword evidence="4" id="KW-0808">Transferase</keyword>
<comment type="caution">
    <text evidence="19">The sequence shown here is derived from an EMBL/GenBank/DDBJ whole genome shotgun (WGS) entry which is preliminary data.</text>
</comment>
<dbReference type="GO" id="GO:0006950">
    <property type="term" value="P:response to stress"/>
    <property type="evidence" value="ECO:0007669"/>
    <property type="project" value="UniProtKB-ARBA"/>
</dbReference>
<feature type="domain" description="Gnk2-homologous" evidence="18">
    <location>
        <begin position="104"/>
        <end position="210"/>
    </location>
</feature>
<dbReference type="PANTHER" id="PTHR27002:SF1040">
    <property type="entry name" value="OS07G0538400 PROTEIN"/>
    <property type="match status" value="1"/>
</dbReference>
<dbReference type="FunFam" id="3.30.200.20:FF:000142">
    <property type="entry name" value="Cysteine-rich receptor-like protein kinase 10"/>
    <property type="match status" value="1"/>
</dbReference>
<feature type="domain" description="Gnk2-homologous" evidence="18">
    <location>
        <begin position="216"/>
        <end position="324"/>
    </location>
</feature>
<comment type="subcellular location">
    <subcellularLocation>
        <location evidence="1">Membrane</location>
        <topology evidence="1">Single-pass membrane protein</topology>
    </subcellularLocation>
</comment>
<keyword evidence="19" id="KW-0675">Receptor</keyword>
<dbReference type="FunFam" id="1.10.510.10:FF:000129">
    <property type="entry name" value="cysteine-rich receptor-like protein kinase 10"/>
    <property type="match status" value="1"/>
</dbReference>
<dbReference type="SMART" id="SM00220">
    <property type="entry name" value="S_TKc"/>
    <property type="match status" value="1"/>
</dbReference>
<dbReference type="GO" id="GO:0004674">
    <property type="term" value="F:protein serine/threonine kinase activity"/>
    <property type="evidence" value="ECO:0007669"/>
    <property type="project" value="UniProtKB-KW"/>
</dbReference>
<evidence type="ECO:0000256" key="5">
    <source>
        <dbReference type="ARBA" id="ARBA00022692"/>
    </source>
</evidence>
<evidence type="ECO:0000256" key="9">
    <source>
        <dbReference type="ARBA" id="ARBA00022777"/>
    </source>
</evidence>
<evidence type="ECO:0000256" key="13">
    <source>
        <dbReference type="ARBA" id="ARBA00023180"/>
    </source>
</evidence>
<keyword evidence="9 19" id="KW-0418">Kinase</keyword>
<keyword evidence="8 14" id="KW-0547">Nucleotide-binding</keyword>
<evidence type="ECO:0000256" key="1">
    <source>
        <dbReference type="ARBA" id="ARBA00004167"/>
    </source>
</evidence>
<keyword evidence="11 16" id="KW-1133">Transmembrane helix</keyword>
<gene>
    <name evidence="19" type="ORF">LUZ62_028903</name>
</gene>
<dbReference type="InterPro" id="IPR038408">
    <property type="entry name" value="GNK2_sf"/>
</dbReference>
<dbReference type="PROSITE" id="PS51473">
    <property type="entry name" value="GNK2"/>
    <property type="match status" value="2"/>
</dbReference>
<feature type="transmembrane region" description="Helical" evidence="16">
    <location>
        <begin position="367"/>
        <end position="389"/>
    </location>
</feature>
<evidence type="ECO:0000259" key="18">
    <source>
        <dbReference type="PROSITE" id="PS51473"/>
    </source>
</evidence>
<keyword evidence="6" id="KW-0732">Signal</keyword>
<feature type="compositionally biased region" description="Polar residues" evidence="15">
    <location>
        <begin position="738"/>
        <end position="754"/>
    </location>
</feature>
<dbReference type="PROSITE" id="PS50011">
    <property type="entry name" value="PROTEIN_KINASE_DOM"/>
    <property type="match status" value="1"/>
</dbReference>
<evidence type="ECO:0000256" key="2">
    <source>
        <dbReference type="ARBA" id="ARBA00022527"/>
    </source>
</evidence>
<dbReference type="Gene3D" id="3.30.200.20">
    <property type="entry name" value="Phosphorylase Kinase, domain 1"/>
    <property type="match status" value="1"/>
</dbReference>
<evidence type="ECO:0000256" key="4">
    <source>
        <dbReference type="ARBA" id="ARBA00022679"/>
    </source>
</evidence>
<accession>A0AAV8HFB3</accession>
<dbReference type="InterPro" id="IPR001245">
    <property type="entry name" value="Ser-Thr/Tyr_kinase_cat_dom"/>
</dbReference>
<name>A0AAV8HFB3_9POAL</name>
<keyword evidence="12 16" id="KW-0472">Membrane</keyword>
<dbReference type="PANTHER" id="PTHR27002">
    <property type="entry name" value="RECEPTOR-LIKE SERINE/THREONINE-PROTEIN KINASE SD1-8"/>
    <property type="match status" value="1"/>
</dbReference>
<evidence type="ECO:0000313" key="19">
    <source>
        <dbReference type="EMBL" id="KAJ4816337.1"/>
    </source>
</evidence>
<evidence type="ECO:0000259" key="17">
    <source>
        <dbReference type="PROSITE" id="PS50011"/>
    </source>
</evidence>
<feature type="binding site" evidence="14">
    <location>
        <position position="457"/>
    </location>
    <ligand>
        <name>ATP</name>
        <dbReference type="ChEBI" id="CHEBI:30616"/>
    </ligand>
</feature>
<evidence type="ECO:0000256" key="11">
    <source>
        <dbReference type="ARBA" id="ARBA00022989"/>
    </source>
</evidence>
<evidence type="ECO:0000256" key="6">
    <source>
        <dbReference type="ARBA" id="ARBA00022729"/>
    </source>
</evidence>
<dbReference type="CDD" id="cd14066">
    <property type="entry name" value="STKc_IRAK"/>
    <property type="match status" value="1"/>
</dbReference>
<feature type="region of interest" description="Disordered" evidence="15">
    <location>
        <begin position="738"/>
        <end position="761"/>
    </location>
</feature>
<dbReference type="InterPro" id="IPR002902">
    <property type="entry name" value="GNK2"/>
</dbReference>
<evidence type="ECO:0000256" key="7">
    <source>
        <dbReference type="ARBA" id="ARBA00022737"/>
    </source>
</evidence>
<evidence type="ECO:0000256" key="14">
    <source>
        <dbReference type="PROSITE-ProRule" id="PRU10141"/>
    </source>
</evidence>
<organism evidence="19 20">
    <name type="scientific">Rhynchospora pubera</name>
    <dbReference type="NCBI Taxonomy" id="906938"/>
    <lineage>
        <taxon>Eukaryota</taxon>
        <taxon>Viridiplantae</taxon>
        <taxon>Streptophyta</taxon>
        <taxon>Embryophyta</taxon>
        <taxon>Tracheophyta</taxon>
        <taxon>Spermatophyta</taxon>
        <taxon>Magnoliopsida</taxon>
        <taxon>Liliopsida</taxon>
        <taxon>Poales</taxon>
        <taxon>Cyperaceae</taxon>
        <taxon>Cyperoideae</taxon>
        <taxon>Rhynchosporeae</taxon>
        <taxon>Rhynchospora</taxon>
    </lineage>
</organism>
<evidence type="ECO:0000256" key="3">
    <source>
        <dbReference type="ARBA" id="ARBA00022553"/>
    </source>
</evidence>
<evidence type="ECO:0000256" key="8">
    <source>
        <dbReference type="ARBA" id="ARBA00022741"/>
    </source>
</evidence>
<protein>
    <submittedName>
        <fullName evidence="19">Cysteine-rich RECEPTOR-like kinase</fullName>
    </submittedName>
</protein>
<evidence type="ECO:0000256" key="10">
    <source>
        <dbReference type="ARBA" id="ARBA00022840"/>
    </source>
</evidence>
<dbReference type="Pfam" id="PF07714">
    <property type="entry name" value="PK_Tyr_Ser-Thr"/>
    <property type="match status" value="1"/>
</dbReference>
<evidence type="ECO:0000256" key="12">
    <source>
        <dbReference type="ARBA" id="ARBA00023136"/>
    </source>
</evidence>
<keyword evidence="7" id="KW-0677">Repeat</keyword>
<keyword evidence="5 16" id="KW-0812">Transmembrane</keyword>
<dbReference type="Pfam" id="PF01657">
    <property type="entry name" value="Stress-antifung"/>
    <property type="match status" value="2"/>
</dbReference>
<dbReference type="Proteomes" id="UP001140206">
    <property type="component" value="Chromosome 1"/>
</dbReference>
<keyword evidence="3" id="KW-0597">Phosphoprotein</keyword>
<dbReference type="SUPFAM" id="SSF56112">
    <property type="entry name" value="Protein kinase-like (PK-like)"/>
    <property type="match status" value="1"/>
</dbReference>
<evidence type="ECO:0000313" key="20">
    <source>
        <dbReference type="Proteomes" id="UP001140206"/>
    </source>
</evidence>
<dbReference type="GO" id="GO:0005524">
    <property type="term" value="F:ATP binding"/>
    <property type="evidence" value="ECO:0007669"/>
    <property type="project" value="UniProtKB-UniRule"/>
</dbReference>
<dbReference type="FunFam" id="3.30.430.20:FF:000002">
    <property type="entry name" value="Cysteine-rich receptor-like protein kinase 10"/>
    <property type="match status" value="1"/>
</dbReference>
<dbReference type="InterPro" id="IPR008271">
    <property type="entry name" value="Ser/Thr_kinase_AS"/>
</dbReference>
<dbReference type="EMBL" id="JAMFTS010000001">
    <property type="protein sequence ID" value="KAJ4816337.1"/>
    <property type="molecule type" value="Genomic_DNA"/>
</dbReference>
<dbReference type="GO" id="GO:0005886">
    <property type="term" value="C:plasma membrane"/>
    <property type="evidence" value="ECO:0007669"/>
    <property type="project" value="TreeGrafter"/>
</dbReference>
<feature type="domain" description="Protein kinase" evidence="17">
    <location>
        <begin position="429"/>
        <end position="715"/>
    </location>
</feature>
<dbReference type="InterPro" id="IPR011009">
    <property type="entry name" value="Kinase-like_dom_sf"/>
</dbReference>
<dbReference type="Gene3D" id="3.30.430.20">
    <property type="entry name" value="Gnk2 domain, C-X8-C-X2-C motif"/>
    <property type="match status" value="2"/>
</dbReference>
<keyword evidence="2" id="KW-0723">Serine/threonine-protein kinase</keyword>